<evidence type="ECO:0000313" key="3">
    <source>
        <dbReference type="Proteomes" id="UP000078541"/>
    </source>
</evidence>
<organism evidence="2 3">
    <name type="scientific">Trachymyrmex septentrionalis</name>
    <dbReference type="NCBI Taxonomy" id="34720"/>
    <lineage>
        <taxon>Eukaryota</taxon>
        <taxon>Metazoa</taxon>
        <taxon>Ecdysozoa</taxon>
        <taxon>Arthropoda</taxon>
        <taxon>Hexapoda</taxon>
        <taxon>Insecta</taxon>
        <taxon>Pterygota</taxon>
        <taxon>Neoptera</taxon>
        <taxon>Endopterygota</taxon>
        <taxon>Hymenoptera</taxon>
        <taxon>Apocrita</taxon>
        <taxon>Aculeata</taxon>
        <taxon>Formicoidea</taxon>
        <taxon>Formicidae</taxon>
        <taxon>Myrmicinae</taxon>
        <taxon>Trachymyrmex</taxon>
    </lineage>
</organism>
<evidence type="ECO:0000313" key="2">
    <source>
        <dbReference type="EMBL" id="KYN36462.1"/>
    </source>
</evidence>
<feature type="compositionally biased region" description="Low complexity" evidence="1">
    <location>
        <begin position="222"/>
        <end position="234"/>
    </location>
</feature>
<feature type="region of interest" description="Disordered" evidence="1">
    <location>
        <begin position="186"/>
        <end position="246"/>
    </location>
</feature>
<gene>
    <name evidence="2" type="ORF">ALC56_09423</name>
</gene>
<dbReference type="Proteomes" id="UP000078541">
    <property type="component" value="Unassembled WGS sequence"/>
</dbReference>
<keyword evidence="3" id="KW-1185">Reference proteome</keyword>
<dbReference type="AlphaFoldDB" id="A0A195F8E5"/>
<evidence type="ECO:0000256" key="1">
    <source>
        <dbReference type="SAM" id="MobiDB-lite"/>
    </source>
</evidence>
<proteinExistence type="predicted"/>
<protein>
    <submittedName>
        <fullName evidence="2">Uncharacterized protein</fullName>
    </submittedName>
</protein>
<name>A0A195F8E5_9HYME</name>
<accession>A0A195F8E5</accession>
<sequence length="246" mass="26750">MGGQVDNEEYLRVSEIAEKRVLSWIKISSASRCRSLPPFTTPLLVCINFLAEVTSSERTPATRCGVKSRCWKVAPNEKPSRRTLILEGLDAPSSTLQRGFNPGDPRNNHPALVHPFACRSLLRMVPSTVWPERDNSASLTPTIASEKDIPTPKGSQRECGGRREVGNRAQRVAVGAGGDLLPAYGGVRRRHDAGSPMNGLMERAGRATQRARLTKRASSPQTSSLSPTHASPSSWLTRTLTADGRS</sequence>
<dbReference type="EMBL" id="KQ981744">
    <property type="protein sequence ID" value="KYN36462.1"/>
    <property type="molecule type" value="Genomic_DNA"/>
</dbReference>
<reference evidence="2 3" key="1">
    <citation type="submission" date="2016-03" db="EMBL/GenBank/DDBJ databases">
        <title>Trachymyrmex septentrionalis WGS genome.</title>
        <authorList>
            <person name="Nygaard S."/>
            <person name="Hu H."/>
            <person name="Boomsma J."/>
            <person name="Zhang G."/>
        </authorList>
    </citation>
    <scope>NUCLEOTIDE SEQUENCE [LARGE SCALE GENOMIC DNA]</scope>
    <source>
        <strain evidence="2">Tsep2-gDNA-1</strain>
        <tissue evidence="2">Whole body</tissue>
    </source>
</reference>